<evidence type="ECO:0000313" key="14">
    <source>
        <dbReference type="EMBL" id="EGF29291.1"/>
    </source>
</evidence>
<dbReference type="RefSeq" id="WP_007324683.1">
    <property type="nucleotide sequence ID" value="NZ_AFAR01000042.1"/>
</dbReference>
<feature type="transmembrane region" description="Helical" evidence="12">
    <location>
        <begin position="16"/>
        <end position="35"/>
    </location>
</feature>
<dbReference type="Gene3D" id="1.10.287.70">
    <property type="match status" value="1"/>
</dbReference>
<feature type="domain" description="Ion transport" evidence="13">
    <location>
        <begin position="17"/>
        <end position="230"/>
    </location>
</feature>
<evidence type="ECO:0000256" key="11">
    <source>
        <dbReference type="ARBA" id="ARBA00023303"/>
    </source>
</evidence>
<keyword evidence="2" id="KW-0813">Transport</keyword>
<keyword evidence="11" id="KW-0407">Ion channel</keyword>
<organism evidence="14 15">
    <name type="scientific">Rhodopirellula baltica WH47</name>
    <dbReference type="NCBI Taxonomy" id="991778"/>
    <lineage>
        <taxon>Bacteria</taxon>
        <taxon>Pseudomonadati</taxon>
        <taxon>Planctomycetota</taxon>
        <taxon>Planctomycetia</taxon>
        <taxon>Pirellulales</taxon>
        <taxon>Pirellulaceae</taxon>
        <taxon>Rhodopirellula</taxon>
    </lineage>
</organism>
<dbReference type="GO" id="GO:0008076">
    <property type="term" value="C:voltage-gated potassium channel complex"/>
    <property type="evidence" value="ECO:0007669"/>
    <property type="project" value="InterPro"/>
</dbReference>
<keyword evidence="7" id="KW-0630">Potassium</keyword>
<evidence type="ECO:0000256" key="12">
    <source>
        <dbReference type="SAM" id="Phobius"/>
    </source>
</evidence>
<keyword evidence="8 12" id="KW-1133">Transmembrane helix</keyword>
<keyword evidence="9" id="KW-0406">Ion transport</keyword>
<keyword evidence="6" id="KW-0851">Voltage-gated channel</keyword>
<dbReference type="AlphaFoldDB" id="F2AM16"/>
<comment type="subcellular location">
    <subcellularLocation>
        <location evidence="1">Membrane</location>
        <topology evidence="1">Multi-pass membrane protein</topology>
    </subcellularLocation>
</comment>
<protein>
    <submittedName>
        <fullName evidence="14">Ion transport protein</fullName>
    </submittedName>
</protein>
<evidence type="ECO:0000256" key="9">
    <source>
        <dbReference type="ARBA" id="ARBA00023065"/>
    </source>
</evidence>
<feature type="transmembrane region" description="Helical" evidence="12">
    <location>
        <begin position="47"/>
        <end position="66"/>
    </location>
</feature>
<keyword evidence="10 12" id="KW-0472">Membrane</keyword>
<evidence type="ECO:0000256" key="3">
    <source>
        <dbReference type="ARBA" id="ARBA00022538"/>
    </source>
</evidence>
<proteinExistence type="predicted"/>
<dbReference type="PANTHER" id="PTHR11537">
    <property type="entry name" value="VOLTAGE-GATED POTASSIUM CHANNEL"/>
    <property type="match status" value="1"/>
</dbReference>
<dbReference type="Proteomes" id="UP000006222">
    <property type="component" value="Unassembled WGS sequence"/>
</dbReference>
<dbReference type="GO" id="GO:0001508">
    <property type="term" value="P:action potential"/>
    <property type="evidence" value="ECO:0007669"/>
    <property type="project" value="TreeGrafter"/>
</dbReference>
<comment type="caution">
    <text evidence="14">The sequence shown here is derived from an EMBL/GenBank/DDBJ whole genome shotgun (WGS) entry which is preliminary data.</text>
</comment>
<feature type="transmembrane region" description="Helical" evidence="12">
    <location>
        <begin position="167"/>
        <end position="188"/>
    </location>
</feature>
<dbReference type="GO" id="GO:0005249">
    <property type="term" value="F:voltage-gated potassium channel activity"/>
    <property type="evidence" value="ECO:0007669"/>
    <property type="project" value="InterPro"/>
</dbReference>
<evidence type="ECO:0000256" key="5">
    <source>
        <dbReference type="ARBA" id="ARBA00022826"/>
    </source>
</evidence>
<feature type="transmembrane region" description="Helical" evidence="12">
    <location>
        <begin position="78"/>
        <end position="97"/>
    </location>
</feature>
<evidence type="ECO:0000313" key="15">
    <source>
        <dbReference type="Proteomes" id="UP000006222"/>
    </source>
</evidence>
<sequence length="236" mass="26451">MNLKQIVEKTDTKAGLAFDLTMQALILVSLVDFSIETLPGLSDDTRRLLWLVETTTVVVFTAEYLLRLFVADRKIEFATSFFGVIDLLAILPFYLSLGFDMRSVRAFRLLRLFRILKLARYNAAVRRFHRALLIAWEELVLFGIVAVIVLYLAAVGIYHFENEAQPDVFASVFHSLWWAVATLTTVGYGDIYPVTVGGRVFTFVVLIVGLGIVSIPAGLIASALSKARESDELLER</sequence>
<name>F2AM16_RHOBT</name>
<dbReference type="Pfam" id="PF00520">
    <property type="entry name" value="Ion_trans"/>
    <property type="match status" value="1"/>
</dbReference>
<dbReference type="PATRIC" id="fig|991778.3.peg.746"/>
<reference evidence="14 15" key="1">
    <citation type="journal article" date="2013" name="Mar. Genomics">
        <title>Expression of sulfatases in Rhodopirellula baltica and the diversity of sulfatases in the genus Rhodopirellula.</title>
        <authorList>
            <person name="Wegner C.E."/>
            <person name="Richter-Heitmann T."/>
            <person name="Klindworth A."/>
            <person name="Klockow C."/>
            <person name="Richter M."/>
            <person name="Achstetter T."/>
            <person name="Glockner F.O."/>
            <person name="Harder J."/>
        </authorList>
    </citation>
    <scope>NUCLEOTIDE SEQUENCE [LARGE SCALE GENOMIC DNA]</scope>
    <source>
        <strain evidence="14 15">WH47</strain>
    </source>
</reference>
<dbReference type="InterPro" id="IPR005821">
    <property type="entry name" value="Ion_trans_dom"/>
</dbReference>
<evidence type="ECO:0000256" key="6">
    <source>
        <dbReference type="ARBA" id="ARBA00022882"/>
    </source>
</evidence>
<keyword evidence="3" id="KW-0633">Potassium transport</keyword>
<dbReference type="PRINTS" id="PR00169">
    <property type="entry name" value="KCHANNEL"/>
</dbReference>
<feature type="transmembrane region" description="Helical" evidence="12">
    <location>
        <begin position="200"/>
        <end position="224"/>
    </location>
</feature>
<gene>
    <name evidence="14" type="ORF">RBWH47_01889</name>
</gene>
<dbReference type="PANTHER" id="PTHR11537:SF254">
    <property type="entry name" value="POTASSIUM VOLTAGE-GATED CHANNEL PROTEIN SHAB"/>
    <property type="match status" value="1"/>
</dbReference>
<evidence type="ECO:0000256" key="7">
    <source>
        <dbReference type="ARBA" id="ARBA00022958"/>
    </source>
</evidence>
<evidence type="ECO:0000256" key="2">
    <source>
        <dbReference type="ARBA" id="ARBA00022448"/>
    </source>
</evidence>
<evidence type="ECO:0000256" key="10">
    <source>
        <dbReference type="ARBA" id="ARBA00023136"/>
    </source>
</evidence>
<accession>F2AM16</accession>
<keyword evidence="5" id="KW-0631">Potassium channel</keyword>
<feature type="transmembrane region" description="Helical" evidence="12">
    <location>
        <begin position="139"/>
        <end position="160"/>
    </location>
</feature>
<dbReference type="InterPro" id="IPR028325">
    <property type="entry name" value="VG_K_chnl"/>
</dbReference>
<dbReference type="InterPro" id="IPR027359">
    <property type="entry name" value="Volt_channel_dom_sf"/>
</dbReference>
<keyword evidence="4 12" id="KW-0812">Transmembrane</keyword>
<dbReference type="EMBL" id="AFAR01000042">
    <property type="protein sequence ID" value="EGF29291.1"/>
    <property type="molecule type" value="Genomic_DNA"/>
</dbReference>
<evidence type="ECO:0000256" key="8">
    <source>
        <dbReference type="ARBA" id="ARBA00022989"/>
    </source>
</evidence>
<evidence type="ECO:0000259" key="13">
    <source>
        <dbReference type="Pfam" id="PF00520"/>
    </source>
</evidence>
<evidence type="ECO:0000256" key="1">
    <source>
        <dbReference type="ARBA" id="ARBA00004141"/>
    </source>
</evidence>
<dbReference type="Gene3D" id="1.20.120.350">
    <property type="entry name" value="Voltage-gated potassium channels. Chain C"/>
    <property type="match status" value="1"/>
</dbReference>
<dbReference type="SUPFAM" id="SSF81324">
    <property type="entry name" value="Voltage-gated potassium channels"/>
    <property type="match status" value="1"/>
</dbReference>
<evidence type="ECO:0000256" key="4">
    <source>
        <dbReference type="ARBA" id="ARBA00022692"/>
    </source>
</evidence>